<protein>
    <submittedName>
        <fullName evidence="2">AAA family ATPase</fullName>
    </submittedName>
</protein>
<feature type="non-terminal residue" evidence="2">
    <location>
        <position position="231"/>
    </location>
</feature>
<evidence type="ECO:0000259" key="1">
    <source>
        <dbReference type="Pfam" id="PF13401"/>
    </source>
</evidence>
<dbReference type="EMBL" id="JAEPCM010000279">
    <property type="protein sequence ID" value="MCG7946371.1"/>
    <property type="molecule type" value="Genomic_DNA"/>
</dbReference>
<proteinExistence type="predicted"/>
<dbReference type="Pfam" id="PF13401">
    <property type="entry name" value="AAA_22"/>
    <property type="match status" value="1"/>
</dbReference>
<gene>
    <name evidence="2" type="ORF">JAZ07_08515</name>
</gene>
<name>A0A9E4N348_9GAMM</name>
<dbReference type="PANTHER" id="PTHR35894:SF1">
    <property type="entry name" value="PHOSPHORIBULOKINASE _ URIDINE KINASE FAMILY"/>
    <property type="match status" value="1"/>
</dbReference>
<reference evidence="2" key="1">
    <citation type="journal article" date="2021" name="Proc. Natl. Acad. Sci. U.S.A.">
        <title>Global biogeography of chemosynthetic symbionts reveals both localized and globally distributed symbiont groups. .</title>
        <authorList>
            <person name="Osvatic J.T."/>
            <person name="Wilkins L.G.E."/>
            <person name="Leibrecht L."/>
            <person name="Leray M."/>
            <person name="Zauner S."/>
            <person name="Polzin J."/>
            <person name="Camacho Y."/>
            <person name="Gros O."/>
            <person name="van Gils J.A."/>
            <person name="Eisen J.A."/>
            <person name="Petersen J.M."/>
            <person name="Yuen B."/>
        </authorList>
    </citation>
    <scope>NUCLEOTIDE SEQUENCE</scope>
    <source>
        <strain evidence="2">MAGclacostrist064TRANS</strain>
    </source>
</reference>
<dbReference type="Gene3D" id="3.40.50.300">
    <property type="entry name" value="P-loop containing nucleotide triphosphate hydrolases"/>
    <property type="match status" value="1"/>
</dbReference>
<accession>A0A9E4N348</accession>
<dbReference type="PANTHER" id="PTHR35894">
    <property type="entry name" value="GENERAL SECRETION PATHWAY PROTEIN A-RELATED"/>
    <property type="match status" value="1"/>
</dbReference>
<dbReference type="InterPro" id="IPR049945">
    <property type="entry name" value="AAA_22"/>
</dbReference>
<evidence type="ECO:0000313" key="2">
    <source>
        <dbReference type="EMBL" id="MCG7946371.1"/>
    </source>
</evidence>
<dbReference type="InterPro" id="IPR052026">
    <property type="entry name" value="ExeA_AAA_ATPase_DNA-bind"/>
</dbReference>
<sequence length="231" mass="25545">MSDNNEFFSTPEVTAHLDLIRHLIENSELVPLVRGAEGSGKSLLASRLQEMAPENWMVCHFSAEPTLQPERLLAFIARCSGLPDIAGDLMQRLADRFEVLRKRGRTPVLLVDDAQMLPPTSLITLLRLFERQVEGDRLVSIVLFADEQIDLLLSTPQLQVMTPQSIQAIDMPVLTRQEATGYMAHLLKNEGLSDNFALDESKLNRLHKETGGVPGPLASAILNEVGIQGEA</sequence>
<dbReference type="GO" id="GO:0016887">
    <property type="term" value="F:ATP hydrolysis activity"/>
    <property type="evidence" value="ECO:0007669"/>
    <property type="project" value="InterPro"/>
</dbReference>
<dbReference type="InterPro" id="IPR027417">
    <property type="entry name" value="P-loop_NTPase"/>
</dbReference>
<dbReference type="SUPFAM" id="SSF52540">
    <property type="entry name" value="P-loop containing nucleoside triphosphate hydrolases"/>
    <property type="match status" value="1"/>
</dbReference>
<feature type="domain" description="ORC1/DEAH AAA+ ATPase" evidence="1">
    <location>
        <begin position="29"/>
        <end position="152"/>
    </location>
</feature>
<comment type="caution">
    <text evidence="2">The sequence shown here is derived from an EMBL/GenBank/DDBJ whole genome shotgun (WGS) entry which is preliminary data.</text>
</comment>
<evidence type="ECO:0000313" key="3">
    <source>
        <dbReference type="Proteomes" id="UP000886667"/>
    </source>
</evidence>
<dbReference type="Proteomes" id="UP000886667">
    <property type="component" value="Unassembled WGS sequence"/>
</dbReference>
<dbReference type="AlphaFoldDB" id="A0A9E4N348"/>
<organism evidence="2 3">
    <name type="scientific">Candidatus Thiodiazotropha taylori</name>
    <dbReference type="NCBI Taxonomy" id="2792791"/>
    <lineage>
        <taxon>Bacteria</taxon>
        <taxon>Pseudomonadati</taxon>
        <taxon>Pseudomonadota</taxon>
        <taxon>Gammaproteobacteria</taxon>
        <taxon>Chromatiales</taxon>
        <taxon>Sedimenticolaceae</taxon>
        <taxon>Candidatus Thiodiazotropha</taxon>
    </lineage>
</organism>